<comment type="caution">
    <text evidence="9">The sequence shown here is derived from an EMBL/GenBank/DDBJ whole genome shotgun (WGS) entry which is preliminary data.</text>
</comment>
<feature type="compositionally biased region" description="Basic and acidic residues" evidence="6">
    <location>
        <begin position="12"/>
        <end position="23"/>
    </location>
</feature>
<evidence type="ECO:0000259" key="8">
    <source>
        <dbReference type="PROSITE" id="PS50850"/>
    </source>
</evidence>
<keyword evidence="5 7" id="KW-0472">Membrane</keyword>
<sequence length="527" mass="57079">MSDTQSPSNISRDPEKLLGHVDDAGLPNVEHLPSNRPDTPTYRADDGSSQGEDPDRFVVWWTSPEEEDPTNPMNWSEPRKWGIIAVVSFISFLTPLASSMFAPGVPDVMEEFGTSSSVLSGFVVSVFVLGFAFGPLVVAPLSEVLGRVIIYNVSNVLFLVFTIACAESKTMGMLIAFRFLAGFVGVTALTCGGGTVADLMPQERRGGAIAIWSLGPLFGPIIGPVTGGFLIEAKGWRWAFWVIAIVAGATLIFAFFTLRETYAPVILERKAARLRKETGNNNYRSKLASDLAPRDLFLSSVLRPTQMLLFSPIVTCMSIYLAVMYGLLYILFTTFTFVFEDVYGFSSAAAGLTFLGSGVGMITGLAVSGIVSDRLLKRQKAKGVSLKPEHRLPLLLTVPACLCLPAGLFIYGWGAEKHAHWMVLEVGTAIIGTGMIIIMMSVQTYLVDAFTVHAASALAANTVLRSLMGSLLPLCGLQIYDRLGLGWGNSLLAFIALGLSPIPVLFRIFGERIRTHSRMKPAEKNST</sequence>
<evidence type="ECO:0000313" key="10">
    <source>
        <dbReference type="Proteomes" id="UP000034947"/>
    </source>
</evidence>
<protein>
    <recommendedName>
        <fullName evidence="8">Major facilitator superfamily (MFS) profile domain-containing protein</fullName>
    </recommendedName>
</protein>
<feature type="compositionally biased region" description="Polar residues" evidence="6">
    <location>
        <begin position="1"/>
        <end position="11"/>
    </location>
</feature>
<dbReference type="VEuPathDB" id="FungiDB:P175DRAFT_0494804"/>
<dbReference type="FunFam" id="1.20.1250.20:FF:000011">
    <property type="entry name" value="MFS multidrug transporter, putative"/>
    <property type="match status" value="1"/>
</dbReference>
<feature type="transmembrane region" description="Helical" evidence="7">
    <location>
        <begin position="175"/>
        <end position="197"/>
    </location>
</feature>
<dbReference type="SUPFAM" id="SSF103473">
    <property type="entry name" value="MFS general substrate transporter"/>
    <property type="match status" value="1"/>
</dbReference>
<dbReference type="EMBL" id="JYKN01003446">
    <property type="protein sequence ID" value="KKK12515.1"/>
    <property type="molecule type" value="Genomic_DNA"/>
</dbReference>
<dbReference type="PANTHER" id="PTHR23502:SF68">
    <property type="entry name" value="MULTIDRUG TRANSPORTER, PUTATIVE (AFU_ORTHOLOGUE AFUA_3G01120)-RELATED"/>
    <property type="match status" value="1"/>
</dbReference>
<dbReference type="InterPro" id="IPR020846">
    <property type="entry name" value="MFS_dom"/>
</dbReference>
<feature type="transmembrane region" description="Helical" evidence="7">
    <location>
        <begin position="419"/>
        <end position="438"/>
    </location>
</feature>
<feature type="transmembrane region" description="Helical" evidence="7">
    <location>
        <begin position="352"/>
        <end position="371"/>
    </location>
</feature>
<evidence type="ECO:0000256" key="6">
    <source>
        <dbReference type="SAM" id="MobiDB-lite"/>
    </source>
</evidence>
<dbReference type="GO" id="GO:0016020">
    <property type="term" value="C:membrane"/>
    <property type="evidence" value="ECO:0007669"/>
    <property type="project" value="UniProtKB-SubCell"/>
</dbReference>
<evidence type="ECO:0000256" key="1">
    <source>
        <dbReference type="ARBA" id="ARBA00004141"/>
    </source>
</evidence>
<dbReference type="Pfam" id="PF07690">
    <property type="entry name" value="MFS_1"/>
    <property type="match status" value="1"/>
</dbReference>
<feature type="transmembrane region" description="Helical" evidence="7">
    <location>
        <begin position="491"/>
        <end position="510"/>
    </location>
</feature>
<evidence type="ECO:0000256" key="3">
    <source>
        <dbReference type="ARBA" id="ARBA00022692"/>
    </source>
</evidence>
<keyword evidence="10" id="KW-1185">Reference proteome</keyword>
<evidence type="ECO:0000256" key="4">
    <source>
        <dbReference type="ARBA" id="ARBA00022989"/>
    </source>
</evidence>
<feature type="transmembrane region" description="Helical" evidence="7">
    <location>
        <begin position="81"/>
        <end position="102"/>
    </location>
</feature>
<comment type="similarity">
    <text evidence="2">Belongs to the major facilitator superfamily.</text>
</comment>
<dbReference type="Proteomes" id="UP000034947">
    <property type="component" value="Unassembled WGS sequence"/>
</dbReference>
<dbReference type="InterPro" id="IPR011701">
    <property type="entry name" value="MFS"/>
</dbReference>
<evidence type="ECO:0000256" key="7">
    <source>
        <dbReference type="SAM" id="Phobius"/>
    </source>
</evidence>
<dbReference type="PROSITE" id="PS50850">
    <property type="entry name" value="MFS"/>
    <property type="match status" value="1"/>
</dbReference>
<reference evidence="9 10" key="1">
    <citation type="submission" date="2015-02" db="EMBL/GenBank/DDBJ databases">
        <title>Draft Genome Sequences of Two Closely-Related Aflatoxigenic Aspergillus Species Obtained from the Cote d'Ivoire.</title>
        <authorList>
            <person name="Moore G.G."/>
            <person name="Beltz S.B."/>
            <person name="Mack B.M."/>
        </authorList>
    </citation>
    <scope>NUCLEOTIDE SEQUENCE [LARGE SCALE GENOMIC DNA]</scope>
    <source>
        <strain evidence="9 10">SRRC1432</strain>
    </source>
</reference>
<name>A0A0F8W3P1_9EURO</name>
<dbReference type="OrthoDB" id="5296287at2759"/>
<keyword evidence="4 7" id="KW-1133">Transmembrane helix</keyword>
<feature type="transmembrane region" description="Helical" evidence="7">
    <location>
        <begin position="209"/>
        <end position="232"/>
    </location>
</feature>
<feature type="transmembrane region" description="Helical" evidence="7">
    <location>
        <begin position="238"/>
        <end position="258"/>
    </location>
</feature>
<feature type="domain" description="Major facilitator superfamily (MFS) profile" evidence="8">
    <location>
        <begin position="83"/>
        <end position="513"/>
    </location>
</feature>
<dbReference type="PANTHER" id="PTHR23502">
    <property type="entry name" value="MAJOR FACILITATOR SUPERFAMILY"/>
    <property type="match status" value="1"/>
</dbReference>
<feature type="transmembrane region" description="Helical" evidence="7">
    <location>
        <begin position="122"/>
        <end position="141"/>
    </location>
</feature>
<organism evidence="9 10">
    <name type="scientific">Aspergillus ochraceoroseus</name>
    <dbReference type="NCBI Taxonomy" id="138278"/>
    <lineage>
        <taxon>Eukaryota</taxon>
        <taxon>Fungi</taxon>
        <taxon>Dikarya</taxon>
        <taxon>Ascomycota</taxon>
        <taxon>Pezizomycotina</taxon>
        <taxon>Eurotiomycetes</taxon>
        <taxon>Eurotiomycetidae</taxon>
        <taxon>Eurotiales</taxon>
        <taxon>Aspergillaceae</taxon>
        <taxon>Aspergillus</taxon>
        <taxon>Aspergillus subgen. Nidulantes</taxon>
    </lineage>
</organism>
<feature type="transmembrane region" description="Helical" evidence="7">
    <location>
        <begin position="308"/>
        <end position="332"/>
    </location>
</feature>
<dbReference type="CDD" id="cd17323">
    <property type="entry name" value="MFS_Tpo1_MDR_like"/>
    <property type="match status" value="1"/>
</dbReference>
<evidence type="ECO:0000256" key="5">
    <source>
        <dbReference type="ARBA" id="ARBA00023136"/>
    </source>
</evidence>
<proteinExistence type="inferred from homology"/>
<dbReference type="Gene3D" id="1.20.1250.20">
    <property type="entry name" value="MFS general substrate transporter like domains"/>
    <property type="match status" value="1"/>
</dbReference>
<dbReference type="AlphaFoldDB" id="A0A0F8W3P1"/>
<feature type="transmembrane region" description="Helical" evidence="7">
    <location>
        <begin position="148"/>
        <end position="169"/>
    </location>
</feature>
<keyword evidence="3 7" id="KW-0812">Transmembrane</keyword>
<feature type="transmembrane region" description="Helical" evidence="7">
    <location>
        <begin position="392"/>
        <end position="413"/>
    </location>
</feature>
<dbReference type="GO" id="GO:0022857">
    <property type="term" value="F:transmembrane transporter activity"/>
    <property type="evidence" value="ECO:0007669"/>
    <property type="project" value="InterPro"/>
</dbReference>
<accession>A0A0F8W3P1</accession>
<evidence type="ECO:0000256" key="2">
    <source>
        <dbReference type="ARBA" id="ARBA00008335"/>
    </source>
</evidence>
<evidence type="ECO:0000313" key="9">
    <source>
        <dbReference type="EMBL" id="KKK12515.1"/>
    </source>
</evidence>
<feature type="region of interest" description="Disordered" evidence="6">
    <location>
        <begin position="1"/>
        <end position="55"/>
    </location>
</feature>
<comment type="subcellular location">
    <subcellularLocation>
        <location evidence="1">Membrane</location>
        <topology evidence="1">Multi-pass membrane protein</topology>
    </subcellularLocation>
</comment>
<dbReference type="InterPro" id="IPR036259">
    <property type="entry name" value="MFS_trans_sf"/>
</dbReference>
<gene>
    <name evidence="9" type="ORF">AOCH_000048</name>
</gene>